<reference evidence="4" key="1">
    <citation type="submission" date="2020-10" db="EMBL/GenBank/DDBJ databases">
        <title>High-Quality Genome Resource of Clonostachys rosea strain S41 by Oxford Nanopore Long-Read Sequencing.</title>
        <authorList>
            <person name="Wang H."/>
        </authorList>
    </citation>
    <scope>NUCLEOTIDE SEQUENCE</scope>
    <source>
        <strain evidence="4">S41</strain>
    </source>
</reference>
<dbReference type="AlphaFoldDB" id="A0A8H7NFW0"/>
<dbReference type="Pfam" id="PF00076">
    <property type="entry name" value="RRM_1"/>
    <property type="match status" value="1"/>
</dbReference>
<evidence type="ECO:0000313" key="5">
    <source>
        <dbReference type="Proteomes" id="UP000616885"/>
    </source>
</evidence>
<dbReference type="Gene3D" id="3.30.70.330">
    <property type="match status" value="1"/>
</dbReference>
<dbReference type="SMART" id="SM00360">
    <property type="entry name" value="RRM"/>
    <property type="match status" value="1"/>
</dbReference>
<dbReference type="InterPro" id="IPR000504">
    <property type="entry name" value="RRM_dom"/>
</dbReference>
<dbReference type="Proteomes" id="UP000616885">
    <property type="component" value="Unassembled WGS sequence"/>
</dbReference>
<dbReference type="InterPro" id="IPR012677">
    <property type="entry name" value="Nucleotide-bd_a/b_plait_sf"/>
</dbReference>
<dbReference type="GO" id="GO:0003723">
    <property type="term" value="F:RNA binding"/>
    <property type="evidence" value="ECO:0007669"/>
    <property type="project" value="UniProtKB-UniRule"/>
</dbReference>
<proteinExistence type="predicted"/>
<feature type="compositionally biased region" description="Low complexity" evidence="2">
    <location>
        <begin position="248"/>
        <end position="259"/>
    </location>
</feature>
<dbReference type="PANTHER" id="PTHR32343">
    <property type="entry name" value="SERINE/ARGININE-RICH SPLICING FACTOR"/>
    <property type="match status" value="1"/>
</dbReference>
<dbReference type="EMBL" id="JADCTT010000003">
    <property type="protein sequence ID" value="KAF9754873.1"/>
    <property type="molecule type" value="Genomic_DNA"/>
</dbReference>
<protein>
    <recommendedName>
        <fullName evidence="3">RRM domain-containing protein</fullName>
    </recommendedName>
</protein>
<evidence type="ECO:0000259" key="3">
    <source>
        <dbReference type="PROSITE" id="PS50102"/>
    </source>
</evidence>
<feature type="compositionally biased region" description="Basic and acidic residues" evidence="2">
    <location>
        <begin position="238"/>
        <end position="247"/>
    </location>
</feature>
<feature type="region of interest" description="Disordered" evidence="2">
    <location>
        <begin position="238"/>
        <end position="288"/>
    </location>
</feature>
<accession>A0A8H7NFW0</accession>
<feature type="compositionally biased region" description="Basic and acidic residues" evidence="2">
    <location>
        <begin position="82"/>
        <end position="92"/>
    </location>
</feature>
<dbReference type="InterPro" id="IPR035979">
    <property type="entry name" value="RBD_domain_sf"/>
</dbReference>
<name>A0A8H7NFW0_BIOOC</name>
<feature type="region of interest" description="Disordered" evidence="2">
    <location>
        <begin position="69"/>
        <end position="101"/>
    </location>
</feature>
<evidence type="ECO:0000256" key="2">
    <source>
        <dbReference type="SAM" id="MobiDB-lite"/>
    </source>
</evidence>
<keyword evidence="1" id="KW-0694">RNA-binding</keyword>
<gene>
    <name evidence="4" type="ORF">IM811_010314</name>
</gene>
<evidence type="ECO:0000256" key="1">
    <source>
        <dbReference type="PROSITE-ProRule" id="PRU00176"/>
    </source>
</evidence>
<evidence type="ECO:0000313" key="4">
    <source>
        <dbReference type="EMBL" id="KAF9754873.1"/>
    </source>
</evidence>
<dbReference type="PROSITE" id="PS50102">
    <property type="entry name" value="RRM"/>
    <property type="match status" value="1"/>
</dbReference>
<dbReference type="SUPFAM" id="SSF54928">
    <property type="entry name" value="RNA-binding domain, RBD"/>
    <property type="match status" value="1"/>
</dbReference>
<comment type="caution">
    <text evidence="4">The sequence shown here is derived from an EMBL/GenBank/DDBJ whole genome shotgun (WGS) entry which is preliminary data.</text>
</comment>
<dbReference type="PANTHER" id="PTHR32343:SF10">
    <property type="entry name" value="RNA-BINDING REGION RNP-1 DOMAIN-CONTAINING PROTEIN"/>
    <property type="match status" value="1"/>
</dbReference>
<organism evidence="4 5">
    <name type="scientific">Bionectria ochroleuca</name>
    <name type="common">Gliocladium roseum</name>
    <dbReference type="NCBI Taxonomy" id="29856"/>
    <lineage>
        <taxon>Eukaryota</taxon>
        <taxon>Fungi</taxon>
        <taxon>Dikarya</taxon>
        <taxon>Ascomycota</taxon>
        <taxon>Pezizomycotina</taxon>
        <taxon>Sordariomycetes</taxon>
        <taxon>Hypocreomycetidae</taxon>
        <taxon>Hypocreales</taxon>
        <taxon>Bionectriaceae</taxon>
        <taxon>Clonostachys</taxon>
    </lineage>
</organism>
<sequence>MASNSVHVTNIASATSDSEIKDFFSFCGKITDIKVTAEGETKSADVSFEKETAAKTALLLNSTQLGSSHISVTSPTGSVEDDGSHFTKNVDRDSDEITQEEKPRARILAEYLAQGYVVGDAAIQRALELDSTHGVSSRFLNTIQTLDQKYHATDRAKSTDQTYGLSNRANNLFLGLNSYFEKATNTPTGKKLAKFYEDGQKQVQEVHTEARRLADLKKEQHGGSAYKASGLERVFGKEKEPEVKHADPATAPAGATLPLLPLPLLPPAPQTPPRSTPTTPSLRSRRRTRRLIWRKSLSSLLTLL</sequence>
<feature type="domain" description="RRM" evidence="3">
    <location>
        <begin position="4"/>
        <end position="77"/>
    </location>
</feature>
<feature type="compositionally biased region" description="Pro residues" evidence="2">
    <location>
        <begin position="260"/>
        <end position="275"/>
    </location>
</feature>